<evidence type="ECO:0000259" key="1">
    <source>
        <dbReference type="Pfam" id="PF00582"/>
    </source>
</evidence>
<name>A0A9W6J0D2_9HYPH</name>
<dbReference type="Gene3D" id="3.40.50.620">
    <property type="entry name" value="HUPs"/>
    <property type="match status" value="1"/>
</dbReference>
<feature type="domain" description="UspA" evidence="1">
    <location>
        <begin position="27"/>
        <end position="163"/>
    </location>
</feature>
<keyword evidence="3" id="KW-1185">Reference proteome</keyword>
<reference evidence="2" key="2">
    <citation type="submission" date="2023-01" db="EMBL/GenBank/DDBJ databases">
        <authorList>
            <person name="Sun Q."/>
            <person name="Evtushenko L."/>
        </authorList>
    </citation>
    <scope>NUCLEOTIDE SEQUENCE</scope>
    <source>
        <strain evidence="2">VKM B-2347</strain>
    </source>
</reference>
<gene>
    <name evidence="2" type="ORF">GCM10008179_21130</name>
</gene>
<organism evidence="2 3">
    <name type="scientific">Hansschlegelia plantiphila</name>
    <dbReference type="NCBI Taxonomy" id="374655"/>
    <lineage>
        <taxon>Bacteria</taxon>
        <taxon>Pseudomonadati</taxon>
        <taxon>Pseudomonadota</taxon>
        <taxon>Alphaproteobacteria</taxon>
        <taxon>Hyphomicrobiales</taxon>
        <taxon>Methylopilaceae</taxon>
        <taxon>Hansschlegelia</taxon>
    </lineage>
</organism>
<dbReference type="Proteomes" id="UP001143372">
    <property type="component" value="Unassembled WGS sequence"/>
</dbReference>
<evidence type="ECO:0000313" key="2">
    <source>
        <dbReference type="EMBL" id="GLK68475.1"/>
    </source>
</evidence>
<proteinExistence type="predicted"/>
<dbReference type="CDD" id="cd00293">
    <property type="entry name" value="USP-like"/>
    <property type="match status" value="1"/>
</dbReference>
<accession>A0A9W6J0D2</accession>
<protein>
    <submittedName>
        <fullName evidence="2">Universal stress protein A</fullName>
    </submittedName>
</protein>
<evidence type="ECO:0000313" key="3">
    <source>
        <dbReference type="Proteomes" id="UP001143372"/>
    </source>
</evidence>
<comment type="caution">
    <text evidence="2">The sequence shown here is derived from an EMBL/GenBank/DDBJ whole genome shotgun (WGS) entry which is preliminary data.</text>
</comment>
<sequence length="175" mass="18582">MRAAPSSRILASMNAPRRCYEAGHRPKFLVVVDDSEEADRALYFAARRASRVGATVTLLATIAPGEFQHWFGVGEVMREEAEAEARARLARFVARARDIAVEAEPVVRQGVEAEEIAALIAEDEDIALLVLAASSGSDGPGPLVAAIAGRAIADFPIPIAIVPAHLTDAEIDALT</sequence>
<dbReference type="SUPFAM" id="SSF52402">
    <property type="entry name" value="Adenine nucleotide alpha hydrolases-like"/>
    <property type="match status" value="1"/>
</dbReference>
<dbReference type="Pfam" id="PF00582">
    <property type="entry name" value="Usp"/>
    <property type="match status" value="1"/>
</dbReference>
<dbReference type="AlphaFoldDB" id="A0A9W6J0D2"/>
<reference evidence="2" key="1">
    <citation type="journal article" date="2014" name="Int. J. Syst. Evol. Microbiol.">
        <title>Complete genome sequence of Corynebacterium casei LMG S-19264T (=DSM 44701T), isolated from a smear-ripened cheese.</title>
        <authorList>
            <consortium name="US DOE Joint Genome Institute (JGI-PGF)"/>
            <person name="Walter F."/>
            <person name="Albersmeier A."/>
            <person name="Kalinowski J."/>
            <person name="Ruckert C."/>
        </authorList>
    </citation>
    <scope>NUCLEOTIDE SEQUENCE</scope>
    <source>
        <strain evidence="2">VKM B-2347</strain>
    </source>
</reference>
<dbReference type="InterPro" id="IPR014729">
    <property type="entry name" value="Rossmann-like_a/b/a_fold"/>
</dbReference>
<dbReference type="InterPro" id="IPR006016">
    <property type="entry name" value="UspA"/>
</dbReference>
<dbReference type="EMBL" id="BSFI01000008">
    <property type="protein sequence ID" value="GLK68475.1"/>
    <property type="molecule type" value="Genomic_DNA"/>
</dbReference>